<dbReference type="GO" id="GO:0042277">
    <property type="term" value="F:peptide binding"/>
    <property type="evidence" value="ECO:0007669"/>
    <property type="project" value="TreeGrafter"/>
</dbReference>
<keyword evidence="4" id="KW-1185">Reference proteome</keyword>
<accession>I3YA34</accession>
<dbReference type="GO" id="GO:0016020">
    <property type="term" value="C:membrane"/>
    <property type="evidence" value="ECO:0007669"/>
    <property type="project" value="TreeGrafter"/>
</dbReference>
<dbReference type="InterPro" id="IPR050344">
    <property type="entry name" value="Peptidase_M1_aminopeptidases"/>
</dbReference>
<feature type="signal peptide" evidence="1">
    <location>
        <begin position="1"/>
        <end position="27"/>
    </location>
</feature>
<dbReference type="SUPFAM" id="SSF55486">
    <property type="entry name" value="Metalloproteases ('zincins'), catalytic domain"/>
    <property type="match status" value="1"/>
</dbReference>
<sequence length="694" mass="77188">MPKPPTLAAALAFAVLFSILTPSVALAATPSIQHGLEVRIDPASGTLTVQDQMGLPDGESEWLLLLHAGLDPKVIAGDAELIPAGDFEHLTRYRLRRRAPGPVTLSYGGRIRHGLERIDEGMGRARQWSLGTIDPNGVFLDGNSGWYPRIPDRLHTFRLQVRLPEGWTAVSQGGGPGAPETGLSTWSETQPQDNIYLIAAPFRLYRKPAEGFEAQVYLRRPDDALAQTYLDATAKYVALYSDLIGPYPFAKFALVENFWETGYGMPSFTLLGPSVIRLPFIVDTSYPHEILHNWWGNGVYVDYASGNWSEGLTNYLADYWLKERVGQGAEYRRETLKSFADYVRDGKDFPLTEFRGRHGTASQAIGYGKGAMLFHMLRKQLGDETFNQGLRRFYAENRWRAASYADLQQAFEAVGAGDLQAFFAAWTTRPGAPRLALTEVRLTPSGEEYRITGRIEQIQSAPPFPLQVPVVIHRHASDPMTLIVESDERSTPFDITLASAPERLAVDPAFDVFRDLLPGETPVTLGNLFGADRGLILLPSAAPAPLLDAYRQLAETWRQGHPAWRLQLDREVSELPDDRPLWLLGWENRHLGTFASEAPDFTLDAAENHLRIGDNPLDVTDSPILTRWRGHQPLAWLATKDAAALPALARKLPHYGKYSYLTFTGTEATNQLKGQWPTGDSALVHWFGATPRPE</sequence>
<evidence type="ECO:0000259" key="2">
    <source>
        <dbReference type="Pfam" id="PF01433"/>
    </source>
</evidence>
<dbReference type="GO" id="GO:0005737">
    <property type="term" value="C:cytoplasm"/>
    <property type="evidence" value="ECO:0007669"/>
    <property type="project" value="TreeGrafter"/>
</dbReference>
<dbReference type="eggNOG" id="COG0308">
    <property type="taxonomic scope" value="Bacteria"/>
</dbReference>
<dbReference type="GO" id="GO:0005615">
    <property type="term" value="C:extracellular space"/>
    <property type="evidence" value="ECO:0007669"/>
    <property type="project" value="TreeGrafter"/>
</dbReference>
<dbReference type="InterPro" id="IPR027268">
    <property type="entry name" value="Peptidase_M4/M1_CTD_sf"/>
</dbReference>
<dbReference type="PANTHER" id="PTHR11533">
    <property type="entry name" value="PROTEASE M1 ZINC METALLOPROTEASE"/>
    <property type="match status" value="1"/>
</dbReference>
<dbReference type="HOGENOM" id="CLU_014353_0_0_6"/>
<feature type="chain" id="PRO_5003683259" description="Peptidase M1 membrane alanine aminopeptidase domain-containing protein" evidence="1">
    <location>
        <begin position="28"/>
        <end position="694"/>
    </location>
</feature>
<dbReference type="PANTHER" id="PTHR11533:SF174">
    <property type="entry name" value="PUROMYCIN-SENSITIVE AMINOPEPTIDASE-RELATED"/>
    <property type="match status" value="1"/>
</dbReference>
<keyword evidence="1" id="KW-0732">Signal</keyword>
<reference evidence="3 4" key="1">
    <citation type="submission" date="2012-06" db="EMBL/GenBank/DDBJ databases">
        <title>Complete sequence of Thiocystis violascens DSM 198.</title>
        <authorList>
            <consortium name="US DOE Joint Genome Institute"/>
            <person name="Lucas S."/>
            <person name="Han J."/>
            <person name="Lapidus A."/>
            <person name="Cheng J.-F."/>
            <person name="Goodwin L."/>
            <person name="Pitluck S."/>
            <person name="Peters L."/>
            <person name="Ovchinnikova G."/>
            <person name="Teshima H."/>
            <person name="Detter J.C."/>
            <person name="Han C."/>
            <person name="Tapia R."/>
            <person name="Land M."/>
            <person name="Hauser L."/>
            <person name="Kyrpides N."/>
            <person name="Ivanova N."/>
            <person name="Pagani I."/>
            <person name="Vogl K."/>
            <person name="Liu Z."/>
            <person name="Frigaard N.-U."/>
            <person name="Bryant D."/>
            <person name="Woyke T."/>
        </authorList>
    </citation>
    <scope>NUCLEOTIDE SEQUENCE [LARGE SCALE GENOMIC DNA]</scope>
    <source>
        <strain evidence="4">ATCC 17096 / DSM 198 / 6111</strain>
    </source>
</reference>
<dbReference type="AlphaFoldDB" id="I3YA34"/>
<dbReference type="Proteomes" id="UP000006062">
    <property type="component" value="Chromosome"/>
</dbReference>
<gene>
    <name evidence="3" type="ordered locus">Thivi_1883</name>
</gene>
<evidence type="ECO:0000256" key="1">
    <source>
        <dbReference type="SAM" id="SignalP"/>
    </source>
</evidence>
<dbReference type="STRING" id="765911.Thivi_1883"/>
<evidence type="ECO:0000313" key="4">
    <source>
        <dbReference type="Proteomes" id="UP000006062"/>
    </source>
</evidence>
<organism evidence="3 4">
    <name type="scientific">Thiocystis violascens (strain ATCC 17096 / DSM 198 / 6111)</name>
    <name type="common">Chromatium violascens</name>
    <dbReference type="NCBI Taxonomy" id="765911"/>
    <lineage>
        <taxon>Bacteria</taxon>
        <taxon>Pseudomonadati</taxon>
        <taxon>Pseudomonadota</taxon>
        <taxon>Gammaproteobacteria</taxon>
        <taxon>Chromatiales</taxon>
        <taxon>Chromatiaceae</taxon>
        <taxon>Thiocystis</taxon>
    </lineage>
</organism>
<dbReference type="GO" id="GO:0070006">
    <property type="term" value="F:metalloaminopeptidase activity"/>
    <property type="evidence" value="ECO:0007669"/>
    <property type="project" value="TreeGrafter"/>
</dbReference>
<dbReference type="OrthoDB" id="9762302at2"/>
<dbReference type="EMBL" id="CP003154">
    <property type="protein sequence ID" value="AFL73852.1"/>
    <property type="molecule type" value="Genomic_DNA"/>
</dbReference>
<dbReference type="GO" id="GO:0008270">
    <property type="term" value="F:zinc ion binding"/>
    <property type="evidence" value="ECO:0007669"/>
    <property type="project" value="InterPro"/>
</dbReference>
<dbReference type="KEGG" id="tvi:Thivi_1883"/>
<feature type="domain" description="Peptidase M1 membrane alanine aminopeptidase" evidence="2">
    <location>
        <begin position="288"/>
        <end position="426"/>
    </location>
</feature>
<dbReference type="RefSeq" id="WP_014778311.1">
    <property type="nucleotide sequence ID" value="NC_018012.1"/>
</dbReference>
<name>I3YA34_THIV6</name>
<evidence type="ECO:0000313" key="3">
    <source>
        <dbReference type="EMBL" id="AFL73852.1"/>
    </source>
</evidence>
<dbReference type="Gene3D" id="1.10.390.10">
    <property type="entry name" value="Neutral Protease Domain 2"/>
    <property type="match status" value="1"/>
</dbReference>
<proteinExistence type="predicted"/>
<dbReference type="InterPro" id="IPR014782">
    <property type="entry name" value="Peptidase_M1_dom"/>
</dbReference>
<protein>
    <recommendedName>
        <fullName evidence="2">Peptidase M1 membrane alanine aminopeptidase domain-containing protein</fullName>
    </recommendedName>
</protein>
<dbReference type="GO" id="GO:0043171">
    <property type="term" value="P:peptide catabolic process"/>
    <property type="evidence" value="ECO:0007669"/>
    <property type="project" value="TreeGrafter"/>
</dbReference>
<dbReference type="Pfam" id="PF01433">
    <property type="entry name" value="Peptidase_M1"/>
    <property type="match status" value="1"/>
</dbReference>